<comment type="caution">
    <text evidence="2">The sequence shown here is derived from an EMBL/GenBank/DDBJ whole genome shotgun (WGS) entry which is preliminary data.</text>
</comment>
<protein>
    <recommendedName>
        <fullName evidence="4">Secreted protein</fullName>
    </recommendedName>
</protein>
<accession>A0A9N8ESD6</accession>
<keyword evidence="1" id="KW-0732">Signal</keyword>
<proteinExistence type="predicted"/>
<dbReference type="EMBL" id="CAICTM010001640">
    <property type="protein sequence ID" value="CAB9525189.1"/>
    <property type="molecule type" value="Genomic_DNA"/>
</dbReference>
<organism evidence="2 3">
    <name type="scientific">Seminavis robusta</name>
    <dbReference type="NCBI Taxonomy" id="568900"/>
    <lineage>
        <taxon>Eukaryota</taxon>
        <taxon>Sar</taxon>
        <taxon>Stramenopiles</taxon>
        <taxon>Ochrophyta</taxon>
        <taxon>Bacillariophyta</taxon>
        <taxon>Bacillariophyceae</taxon>
        <taxon>Bacillariophycidae</taxon>
        <taxon>Naviculales</taxon>
        <taxon>Naviculaceae</taxon>
        <taxon>Seminavis</taxon>
    </lineage>
</organism>
<feature type="signal peptide" evidence="1">
    <location>
        <begin position="1"/>
        <end position="21"/>
    </location>
</feature>
<evidence type="ECO:0008006" key="4">
    <source>
        <dbReference type="Google" id="ProtNLM"/>
    </source>
</evidence>
<sequence length="174" mass="20303">MKTLFLAVALVLVQQPLPAAAFTAPAGVAPSSSFPCLPMHVDGWNDWMLDDGAQAHDFDRMPYPRRQQELYLRKEIQPHYEFDYENSMDKQEDLWLQQQAHENFVDNPYGSSGYGQYHRDRAGFDEYDRENLQREIMPRRQPRGMDKQGEVARKQYANDAFISNPYGNRRGPSW</sequence>
<reference evidence="2" key="1">
    <citation type="submission" date="2020-06" db="EMBL/GenBank/DDBJ databases">
        <authorList>
            <consortium name="Plant Systems Biology data submission"/>
        </authorList>
    </citation>
    <scope>NUCLEOTIDE SEQUENCE</scope>
    <source>
        <strain evidence="2">D6</strain>
    </source>
</reference>
<dbReference type="Proteomes" id="UP001153069">
    <property type="component" value="Unassembled WGS sequence"/>
</dbReference>
<evidence type="ECO:0000256" key="1">
    <source>
        <dbReference type="SAM" id="SignalP"/>
    </source>
</evidence>
<dbReference type="AlphaFoldDB" id="A0A9N8ESD6"/>
<evidence type="ECO:0000313" key="3">
    <source>
        <dbReference type="Proteomes" id="UP001153069"/>
    </source>
</evidence>
<keyword evidence="3" id="KW-1185">Reference proteome</keyword>
<feature type="chain" id="PRO_5040232627" description="Secreted protein" evidence="1">
    <location>
        <begin position="22"/>
        <end position="174"/>
    </location>
</feature>
<name>A0A9N8ESD6_9STRA</name>
<gene>
    <name evidence="2" type="ORF">SEMRO_1642_G288020.1</name>
</gene>
<evidence type="ECO:0000313" key="2">
    <source>
        <dbReference type="EMBL" id="CAB9525189.1"/>
    </source>
</evidence>